<dbReference type="EMBL" id="JAPFFI010000003">
    <property type="protein sequence ID" value="KAJ6399535.1"/>
    <property type="molecule type" value="Genomic_DNA"/>
</dbReference>
<dbReference type="Gene3D" id="1.20.1250.20">
    <property type="entry name" value="MFS general substrate transporter like domains"/>
    <property type="match status" value="1"/>
</dbReference>
<gene>
    <name evidence="7" type="ORF">OIU77_020151</name>
</gene>
<keyword evidence="3 6" id="KW-0812">Transmembrane</keyword>
<comment type="caution">
    <text evidence="7">The sequence shown here is derived from an EMBL/GenBank/DDBJ whole genome shotgun (WGS) entry which is preliminary data.</text>
</comment>
<comment type="subcellular location">
    <subcellularLocation>
        <location evidence="1">Membrane</location>
        <topology evidence="1">Multi-pass membrane protein</topology>
    </subcellularLocation>
</comment>
<dbReference type="Pfam" id="PF00854">
    <property type="entry name" value="PTR2"/>
    <property type="match status" value="1"/>
</dbReference>
<organism evidence="7 8">
    <name type="scientific">Salix suchowensis</name>
    <dbReference type="NCBI Taxonomy" id="1278906"/>
    <lineage>
        <taxon>Eukaryota</taxon>
        <taxon>Viridiplantae</taxon>
        <taxon>Streptophyta</taxon>
        <taxon>Embryophyta</taxon>
        <taxon>Tracheophyta</taxon>
        <taxon>Spermatophyta</taxon>
        <taxon>Magnoliopsida</taxon>
        <taxon>eudicotyledons</taxon>
        <taxon>Gunneridae</taxon>
        <taxon>Pentapetalae</taxon>
        <taxon>rosids</taxon>
        <taxon>fabids</taxon>
        <taxon>Malpighiales</taxon>
        <taxon>Salicaceae</taxon>
        <taxon>Saliceae</taxon>
        <taxon>Salix</taxon>
    </lineage>
</organism>
<dbReference type="Proteomes" id="UP001141253">
    <property type="component" value="Chromosome 5"/>
</dbReference>
<keyword evidence="5 6" id="KW-0472">Membrane</keyword>
<comment type="similarity">
    <text evidence="2">Belongs to the major facilitator superfamily. Proton-dependent oligopeptide transporter (POT/PTR) (TC 2.A.17) family.</text>
</comment>
<evidence type="ECO:0000313" key="7">
    <source>
        <dbReference type="EMBL" id="KAJ6399535.1"/>
    </source>
</evidence>
<evidence type="ECO:0000313" key="8">
    <source>
        <dbReference type="Proteomes" id="UP001141253"/>
    </source>
</evidence>
<evidence type="ECO:0000256" key="5">
    <source>
        <dbReference type="ARBA" id="ARBA00023136"/>
    </source>
</evidence>
<evidence type="ECO:0000256" key="3">
    <source>
        <dbReference type="ARBA" id="ARBA00022692"/>
    </source>
</evidence>
<name>A0ABQ9CMR4_9ROSI</name>
<proteinExistence type="inferred from homology"/>
<keyword evidence="8" id="KW-1185">Reference proteome</keyword>
<dbReference type="InterPro" id="IPR000109">
    <property type="entry name" value="POT_fam"/>
</dbReference>
<evidence type="ECO:0000256" key="2">
    <source>
        <dbReference type="ARBA" id="ARBA00005982"/>
    </source>
</evidence>
<dbReference type="InterPro" id="IPR036259">
    <property type="entry name" value="MFS_trans_sf"/>
</dbReference>
<accession>A0ABQ9CMR4</accession>
<reference evidence="7" key="1">
    <citation type="submission" date="2022-10" db="EMBL/GenBank/DDBJ databases">
        <authorList>
            <person name="Hyden B.L."/>
            <person name="Feng K."/>
            <person name="Yates T."/>
            <person name="Jawdy S."/>
            <person name="Smart L.B."/>
            <person name="Muchero W."/>
        </authorList>
    </citation>
    <scope>NUCLEOTIDE SEQUENCE</scope>
    <source>
        <tissue evidence="7">Shoot tip</tissue>
    </source>
</reference>
<evidence type="ECO:0000256" key="4">
    <source>
        <dbReference type="ARBA" id="ARBA00022989"/>
    </source>
</evidence>
<protein>
    <submittedName>
        <fullName evidence="7">Uncharacterized protein</fullName>
    </submittedName>
</protein>
<dbReference type="PANTHER" id="PTHR11654">
    <property type="entry name" value="OLIGOPEPTIDE TRANSPORTER-RELATED"/>
    <property type="match status" value="1"/>
</dbReference>
<feature type="transmembrane region" description="Helical" evidence="6">
    <location>
        <begin position="92"/>
        <end position="115"/>
    </location>
</feature>
<reference evidence="7" key="2">
    <citation type="journal article" date="2023" name="Int. J. Mol. Sci.">
        <title>De Novo Assembly and Annotation of 11 Diverse Shrub Willow (Salix) Genomes Reveals Novel Gene Organization in Sex-Linked Regions.</title>
        <authorList>
            <person name="Hyden B."/>
            <person name="Feng K."/>
            <person name="Yates T.B."/>
            <person name="Jawdy S."/>
            <person name="Cereghino C."/>
            <person name="Smart L.B."/>
            <person name="Muchero W."/>
        </authorList>
    </citation>
    <scope>NUCLEOTIDE SEQUENCE</scope>
    <source>
        <tissue evidence="7">Shoot tip</tissue>
    </source>
</reference>
<evidence type="ECO:0000256" key="1">
    <source>
        <dbReference type="ARBA" id="ARBA00004141"/>
    </source>
</evidence>
<feature type="transmembrane region" description="Helical" evidence="6">
    <location>
        <begin position="47"/>
        <end position="72"/>
    </location>
</feature>
<sequence>MVTAMHRIIIFHLQTVSDLENGGHHISTHTYVHKVRACPQATGGQTWLLYGALALIALGTGGIKPCVSIFGADQLDEADKKEVPKKYAFFNWFFLAINMGVLFGAMVISIVILVADIRFYRFQKPMGSPFTRFAQVLWAAVRNHLNSVRAGHQTEPYEVHDFQIKVSWTRQQLWQIPRLTLETAGDFAHSQPSSSAKQTSWTDNSVPTSQFQQILSPSSASSTPSFLCSAEVFTYAGQLECFLVRLGLEVRLVLP</sequence>
<evidence type="ECO:0000256" key="6">
    <source>
        <dbReference type="SAM" id="Phobius"/>
    </source>
</evidence>
<keyword evidence="4 6" id="KW-1133">Transmembrane helix</keyword>